<name>A0A096FFP8_COMTE</name>
<protein>
    <submittedName>
        <fullName evidence="1">Uncharacterized protein</fullName>
    </submittedName>
</protein>
<reference evidence="1 2" key="1">
    <citation type="submission" date="2013-09" db="EMBL/GenBank/DDBJ databases">
        <title>High correlation between genotypes and phenotypes of environmental bacteria Comamonas testosteroni strains.</title>
        <authorList>
            <person name="Liu L."/>
            <person name="Zhu W."/>
            <person name="Xia X."/>
            <person name="Xu B."/>
            <person name="Luo M."/>
            <person name="Wang G."/>
        </authorList>
    </citation>
    <scope>NUCLEOTIDE SEQUENCE [LARGE SCALE GENOMIC DNA]</scope>
    <source>
        <strain evidence="1 2">JL40</strain>
    </source>
</reference>
<dbReference type="EMBL" id="AWOR01000049">
    <property type="protein sequence ID" value="KGH28548.1"/>
    <property type="molecule type" value="Genomic_DNA"/>
</dbReference>
<accession>A0A096FFP8</accession>
<evidence type="ECO:0000313" key="1">
    <source>
        <dbReference type="EMBL" id="KGH28548.1"/>
    </source>
</evidence>
<dbReference type="AlphaFoldDB" id="A0A096FFP8"/>
<proteinExistence type="predicted"/>
<gene>
    <name evidence="1" type="ORF">P353_15245</name>
</gene>
<sequence>MGVLYWLQEQQLQMKGKITMRKTENNWRALREG</sequence>
<dbReference type="Proteomes" id="UP000029553">
    <property type="component" value="Unassembled WGS sequence"/>
</dbReference>
<comment type="caution">
    <text evidence="1">The sequence shown here is derived from an EMBL/GenBank/DDBJ whole genome shotgun (WGS) entry which is preliminary data.</text>
</comment>
<evidence type="ECO:0000313" key="2">
    <source>
        <dbReference type="Proteomes" id="UP000029553"/>
    </source>
</evidence>
<organism evidence="1 2">
    <name type="scientific">Comamonas testosteroni</name>
    <name type="common">Pseudomonas testosteroni</name>
    <dbReference type="NCBI Taxonomy" id="285"/>
    <lineage>
        <taxon>Bacteria</taxon>
        <taxon>Pseudomonadati</taxon>
        <taxon>Pseudomonadota</taxon>
        <taxon>Betaproteobacteria</taxon>
        <taxon>Burkholderiales</taxon>
        <taxon>Comamonadaceae</taxon>
        <taxon>Comamonas</taxon>
    </lineage>
</organism>